<name>A0A975F2K8_9SPIR</name>
<dbReference type="Gene3D" id="3.30.420.40">
    <property type="match status" value="1"/>
</dbReference>
<keyword evidence="4" id="KW-1185">Reference proteome</keyword>
<dbReference type="PANTHER" id="PTHR30005">
    <property type="entry name" value="EXOPOLYPHOSPHATASE"/>
    <property type="match status" value="1"/>
</dbReference>
<dbReference type="CDD" id="cd24006">
    <property type="entry name" value="ASKHA_NBD_PPX_GppA"/>
    <property type="match status" value="1"/>
</dbReference>
<evidence type="ECO:0000313" key="4">
    <source>
        <dbReference type="Proteomes" id="UP000671908"/>
    </source>
</evidence>
<proteinExistence type="predicted"/>
<reference evidence="3 4" key="1">
    <citation type="journal article" date="2021" name="Microbiol. Resour. Announc.">
        <title>Complete Genome Sequences of Three Human Oral Treponema parvum Isolates.</title>
        <authorList>
            <person name="Zeng H."/>
            <person name="Watt R.M."/>
        </authorList>
    </citation>
    <scope>NUCLEOTIDE SEQUENCE [LARGE SCALE GENOMIC DNA]</scope>
    <source>
        <strain evidence="3 4">ATCC 700770</strain>
    </source>
</reference>
<gene>
    <name evidence="3" type="ORF">HRQ91_01435</name>
</gene>
<dbReference type="PANTHER" id="PTHR30005:SF0">
    <property type="entry name" value="RETROGRADE REGULATION PROTEIN 2"/>
    <property type="match status" value="1"/>
</dbReference>
<dbReference type="CDD" id="cd00077">
    <property type="entry name" value="HDc"/>
    <property type="match status" value="1"/>
</dbReference>
<dbReference type="InterPro" id="IPR043129">
    <property type="entry name" value="ATPase_NBD"/>
</dbReference>
<dbReference type="Proteomes" id="UP000671908">
    <property type="component" value="Chromosome"/>
</dbReference>
<dbReference type="GO" id="GO:0016462">
    <property type="term" value="F:pyrophosphatase activity"/>
    <property type="evidence" value="ECO:0007669"/>
    <property type="project" value="TreeGrafter"/>
</dbReference>
<sequence>MTSLEAVIEIGSTGIRLLVAEITDSGQRNTLDRSEMPVSLGHDVFTSGSVSSETLLRCIQILLRFREQLVSWNIQPDKTSVIATNAVREAKNRDPFVDRIQIRTGFHVQIIDGIENNRLTYLAVTDCLKGNAAVNLKKDAIIIEVGGGSTELMLIEKGKMAGAHSMRIGTVIVGQQLRSMLGTMEDAYRYIEEFIFNTKGSLDTELALQKIKQFIAVGSDARIAAANIGEKISPSVWELDRQVFDDFVDKLQTCTIDECAAQLRISYSDAQSLQISLLIYKLFLKFTNVKKILVAETSIREGLIISKTVPDTSLQQDFYSQITASAKNLLRKYRGDERHADFVRKISLKFYDALKEEIALPDKARLLLEISAILHDIGMFIRAENHNLHSQYIIANSEIFGLGREDITIISLIALYHRENKKPQDDKYFQMLPSSERMTILKLTAILRIADALDRSHMQKFTDFSIKTDDDTITIITSGDHNTTLENVALAQKADMFESFFGYKIIMM</sequence>
<protein>
    <submittedName>
        <fullName evidence="3">HD domain-containing protein</fullName>
    </submittedName>
</protein>
<dbReference type="InterPro" id="IPR050273">
    <property type="entry name" value="GppA/Ppx_hydrolase"/>
</dbReference>
<dbReference type="SUPFAM" id="SSF109604">
    <property type="entry name" value="HD-domain/PDEase-like"/>
    <property type="match status" value="1"/>
</dbReference>
<dbReference type="InterPro" id="IPR003695">
    <property type="entry name" value="Ppx_GppA_N"/>
</dbReference>
<evidence type="ECO:0000313" key="3">
    <source>
        <dbReference type="EMBL" id="QTQ13221.1"/>
    </source>
</evidence>
<dbReference type="RefSeq" id="WP_210119944.1">
    <property type="nucleotide sequence ID" value="NZ_CP054142.1"/>
</dbReference>
<dbReference type="Pfam" id="PF02541">
    <property type="entry name" value="Ppx-GppA"/>
    <property type="match status" value="1"/>
</dbReference>
<organism evidence="3 4">
    <name type="scientific">Treponema parvum</name>
    <dbReference type="NCBI Taxonomy" id="138851"/>
    <lineage>
        <taxon>Bacteria</taxon>
        <taxon>Pseudomonadati</taxon>
        <taxon>Spirochaetota</taxon>
        <taxon>Spirochaetia</taxon>
        <taxon>Spirochaetales</taxon>
        <taxon>Treponemataceae</taxon>
        <taxon>Treponema</taxon>
    </lineage>
</organism>
<dbReference type="InterPro" id="IPR003607">
    <property type="entry name" value="HD/PDEase_dom"/>
</dbReference>
<accession>A0A975F2K8</accession>
<dbReference type="Gene3D" id="3.30.420.150">
    <property type="entry name" value="Exopolyphosphatase. Domain 2"/>
    <property type="match status" value="1"/>
</dbReference>
<dbReference type="Pfam" id="PF21447">
    <property type="entry name" value="Ppx-GppA_III"/>
    <property type="match status" value="1"/>
</dbReference>
<feature type="domain" description="Ppx/GppA phosphatase C-terminal" evidence="2">
    <location>
        <begin position="324"/>
        <end position="472"/>
    </location>
</feature>
<evidence type="ECO:0000259" key="1">
    <source>
        <dbReference type="Pfam" id="PF02541"/>
    </source>
</evidence>
<dbReference type="Gene3D" id="1.10.3210.10">
    <property type="entry name" value="Hypothetical protein af1432"/>
    <property type="match status" value="1"/>
</dbReference>
<dbReference type="AlphaFoldDB" id="A0A975F2K8"/>
<evidence type="ECO:0000259" key="2">
    <source>
        <dbReference type="Pfam" id="PF21447"/>
    </source>
</evidence>
<dbReference type="SUPFAM" id="SSF53067">
    <property type="entry name" value="Actin-like ATPase domain"/>
    <property type="match status" value="2"/>
</dbReference>
<dbReference type="KEGG" id="tpav:HRQ91_01435"/>
<dbReference type="EMBL" id="CP054142">
    <property type="protein sequence ID" value="QTQ13221.1"/>
    <property type="molecule type" value="Genomic_DNA"/>
</dbReference>
<feature type="domain" description="Ppx/GppA phosphatase N-terminal" evidence="1">
    <location>
        <begin position="20"/>
        <end position="307"/>
    </location>
</feature>
<dbReference type="InterPro" id="IPR048950">
    <property type="entry name" value="Ppx_GppA_C"/>
</dbReference>